<organism evidence="3 4">
    <name type="scientific">Vitrella brassicaformis (strain CCMP3155)</name>
    <dbReference type="NCBI Taxonomy" id="1169540"/>
    <lineage>
        <taxon>Eukaryota</taxon>
        <taxon>Sar</taxon>
        <taxon>Alveolata</taxon>
        <taxon>Colpodellida</taxon>
        <taxon>Vitrellaceae</taxon>
        <taxon>Vitrella</taxon>
    </lineage>
</organism>
<evidence type="ECO:0000313" key="3">
    <source>
        <dbReference type="EMBL" id="CEM02623.1"/>
    </source>
</evidence>
<feature type="region of interest" description="Disordered" evidence="2">
    <location>
        <begin position="140"/>
        <end position="166"/>
    </location>
</feature>
<feature type="coiled-coil region" evidence="1">
    <location>
        <begin position="475"/>
        <end position="569"/>
    </location>
</feature>
<feature type="compositionally biased region" description="Pro residues" evidence="2">
    <location>
        <begin position="306"/>
        <end position="320"/>
    </location>
</feature>
<gene>
    <name evidence="3" type="ORF">Vbra_2166</name>
</gene>
<keyword evidence="4" id="KW-1185">Reference proteome</keyword>
<name>A0A0G4EWJ1_VITBC</name>
<reference evidence="3 4" key="1">
    <citation type="submission" date="2014-11" db="EMBL/GenBank/DDBJ databases">
        <authorList>
            <person name="Zhu J."/>
            <person name="Qi W."/>
            <person name="Song R."/>
        </authorList>
    </citation>
    <scope>NUCLEOTIDE SEQUENCE [LARGE SCALE GENOMIC DNA]</scope>
</reference>
<accession>A0A0G4EWJ1</accession>
<dbReference type="VEuPathDB" id="CryptoDB:Vbra_2166"/>
<keyword evidence="1" id="KW-0175">Coiled coil</keyword>
<evidence type="ECO:0000313" key="4">
    <source>
        <dbReference type="Proteomes" id="UP000041254"/>
    </source>
</evidence>
<proteinExistence type="predicted"/>
<feature type="compositionally biased region" description="Basic and acidic residues" evidence="2">
    <location>
        <begin position="140"/>
        <end position="164"/>
    </location>
</feature>
<protein>
    <submittedName>
        <fullName evidence="3">Uncharacterized protein</fullName>
    </submittedName>
</protein>
<dbReference type="EMBL" id="CDMY01000331">
    <property type="protein sequence ID" value="CEM02623.1"/>
    <property type="molecule type" value="Genomic_DNA"/>
</dbReference>
<evidence type="ECO:0000256" key="2">
    <source>
        <dbReference type="SAM" id="MobiDB-lite"/>
    </source>
</evidence>
<sequence>MDCSCGSAAGLGDEQLSSFLHASRVFAVISRSCFAGVEEAPGQQYPEGVRGAACGAAREGGVRRAGKEQEKERAPGCACRDLVSHQRRAEEAERVGRAAAEQKLKATLVELGAAKLLESSLRAGLTGAATREMALVEQLREAHRQRREAQEQLREAHRQRRETQELQQQAVTDLQTRAQTHQLLRALQSQLDQGAEQLAQAEQTAMDDQRRESGEKAGKDRSRLEQQITAQELEFKKKSEALESHNAHVERQLKAANQKHDEELSADFEGNAFWQHKILEVHVALRLRGGGQRKRKGQEKESDTAPWPPLTQSAPPPPASEDPSVILTKWAYYDPVYEVELTDGQLKEAAEISQCAIERDKDEGWLKITGTEAQRGTARIVLDEAEARGLEASSSSSSQRRAEEAERVAKAAAEQKLKATLVELEAAKVLESSLRAGLTSAATRDRALEEQLREAHRQSEGKLRALQSHERDAYISEVQSERDALTKQCQALQEVRADQHTDLQHTCGRQEADIEALKSELAETRTVKQEMHTELTAAKEDLQSERSALAVLQRAHDDLKAQTETLEDTLRSTQKYD</sequence>
<dbReference type="InParanoid" id="A0A0G4EWJ1"/>
<evidence type="ECO:0000256" key="1">
    <source>
        <dbReference type="SAM" id="Coils"/>
    </source>
</evidence>
<dbReference type="AlphaFoldDB" id="A0A0G4EWJ1"/>
<dbReference type="Proteomes" id="UP000041254">
    <property type="component" value="Unassembled WGS sequence"/>
</dbReference>
<feature type="compositionally biased region" description="Basic and acidic residues" evidence="2">
    <location>
        <begin position="207"/>
        <end position="224"/>
    </location>
</feature>
<feature type="region of interest" description="Disordered" evidence="2">
    <location>
        <begin position="195"/>
        <end position="224"/>
    </location>
</feature>
<feature type="region of interest" description="Disordered" evidence="2">
    <location>
        <begin position="289"/>
        <end position="322"/>
    </location>
</feature>